<dbReference type="InterPro" id="IPR058592">
    <property type="entry name" value="Gtf3_C"/>
</dbReference>
<dbReference type="GO" id="GO:0016740">
    <property type="term" value="F:transferase activity"/>
    <property type="evidence" value="ECO:0007669"/>
    <property type="project" value="UniProtKB-KW"/>
</dbReference>
<accession>A0A6H0KK09</accession>
<evidence type="ECO:0000313" key="4">
    <source>
        <dbReference type="EMBL" id="QIU93766.1"/>
    </source>
</evidence>
<dbReference type="Gene3D" id="3.40.50.2000">
    <property type="entry name" value="Glycogen Phosphorylase B"/>
    <property type="match status" value="2"/>
</dbReference>
<dbReference type="Proteomes" id="UP000501780">
    <property type="component" value="Chromosome"/>
</dbReference>
<keyword evidence="5" id="KW-1185">Reference proteome</keyword>
<feature type="domain" description="Glucosyltransferase 3-like N-terminal" evidence="2">
    <location>
        <begin position="3"/>
        <end position="147"/>
    </location>
</feature>
<reference evidence="4 5" key="1">
    <citation type="submission" date="2020-03" db="EMBL/GenBank/DDBJ databases">
        <title>Genomic analysis of Bacteroides faecium CBA7301.</title>
        <authorList>
            <person name="Kim J."/>
            <person name="Roh S.W."/>
        </authorList>
    </citation>
    <scope>NUCLEOTIDE SEQUENCE [LARGE SCALE GENOMIC DNA]</scope>
    <source>
        <strain evidence="4 5">CBA7301</strain>
    </source>
</reference>
<dbReference type="Pfam" id="PF26337">
    <property type="entry name" value="Gtf3_C"/>
    <property type="match status" value="1"/>
</dbReference>
<evidence type="ECO:0000256" key="1">
    <source>
        <dbReference type="ARBA" id="ARBA00022679"/>
    </source>
</evidence>
<dbReference type="PIRSF" id="PIRSF007023">
    <property type="entry name" value="UDP-Galf_transf"/>
    <property type="match status" value="1"/>
</dbReference>
<proteinExistence type="predicted"/>
<keyword evidence="1 4" id="KW-0808">Transferase</keyword>
<name>A0A6H0KK09_9BACE</name>
<gene>
    <name evidence="4" type="ORF">BacF7301_06230</name>
</gene>
<feature type="domain" description="Glucosyltransferase 3-like C-terminal" evidence="3">
    <location>
        <begin position="170"/>
        <end position="333"/>
    </location>
</feature>
<dbReference type="RefSeq" id="WP_167961221.1">
    <property type="nucleotide sequence ID" value="NZ_CP050831.1"/>
</dbReference>
<dbReference type="EMBL" id="CP050831">
    <property type="protein sequence ID" value="QIU93766.1"/>
    <property type="molecule type" value="Genomic_DNA"/>
</dbReference>
<dbReference type="AlphaFoldDB" id="A0A6H0KK09"/>
<sequence length="343" mass="39171">MICYLSRNYKGINNAANKAKTDIESVMATQSFRNVGVKQTRYTNIVAAFFMTLLSVLKCGFCLHRNDVLILQYPLKKYYTFVCRIAHLRHCRIVTLIHDLDSFRRQRLTVSHEVSRLNHSDGIIVHSERMKKWLQDNGVKANMEVLGIFDYLSDKRPTEKALSTSRCRILFVGALSPFHSDFLYKLGYSSRSFDMVLYGNGFDSDKFEGQVDYKGYIKSDDLIATAEGEYGLVWYGSSLKGGVGPEGEYLQYNAPHKLSLYIRCGLPVIIWEKAGLASFVEENDIGICISSLLELETVLSRITEERYRTLRANVSRVNERISQGYYCMEAIRKVCASLCVEIK</sequence>
<dbReference type="Pfam" id="PF26334">
    <property type="entry name" value="Gtf3_N"/>
    <property type="match status" value="1"/>
</dbReference>
<evidence type="ECO:0000259" key="2">
    <source>
        <dbReference type="Pfam" id="PF26334"/>
    </source>
</evidence>
<dbReference type="SUPFAM" id="SSF53756">
    <property type="entry name" value="UDP-Glycosyltransferase/glycogen phosphorylase"/>
    <property type="match status" value="1"/>
</dbReference>
<dbReference type="InterPro" id="IPR058591">
    <property type="entry name" value="Gtf3_N"/>
</dbReference>
<protein>
    <submittedName>
        <fullName evidence="4">Galactofuranosyltransferase</fullName>
    </submittedName>
</protein>
<dbReference type="KEGG" id="bfc:BacF7301_06230"/>
<organism evidence="4 5">
    <name type="scientific">Bacteroides faecium</name>
    <dbReference type="NCBI Taxonomy" id="2715212"/>
    <lineage>
        <taxon>Bacteria</taxon>
        <taxon>Pseudomonadati</taxon>
        <taxon>Bacteroidota</taxon>
        <taxon>Bacteroidia</taxon>
        <taxon>Bacteroidales</taxon>
        <taxon>Bacteroidaceae</taxon>
        <taxon>Bacteroides</taxon>
    </lineage>
</organism>
<evidence type="ECO:0000313" key="5">
    <source>
        <dbReference type="Proteomes" id="UP000501780"/>
    </source>
</evidence>
<evidence type="ECO:0000259" key="3">
    <source>
        <dbReference type="Pfam" id="PF26337"/>
    </source>
</evidence>